<organism evidence="7 8">
    <name type="scientific">[Clostridium] polysaccharolyticum</name>
    <dbReference type="NCBI Taxonomy" id="29364"/>
    <lineage>
        <taxon>Bacteria</taxon>
        <taxon>Bacillati</taxon>
        <taxon>Bacillota</taxon>
        <taxon>Clostridia</taxon>
        <taxon>Lachnospirales</taxon>
        <taxon>Lachnospiraceae</taxon>
    </lineage>
</organism>
<dbReference type="InterPro" id="IPR003751">
    <property type="entry name" value="CsrA"/>
</dbReference>
<keyword evidence="8" id="KW-1185">Reference proteome</keyword>
<sequence length="72" mass="8108">MLALSRKVNESIVINQDVEITILDIKGDQVKVGIKAPKSVPVFRKEIYLQIQEANKESANNMSNVDKLKELL</sequence>
<dbReference type="GO" id="GO:0005829">
    <property type="term" value="C:cytosol"/>
    <property type="evidence" value="ECO:0007669"/>
    <property type="project" value="TreeGrafter"/>
</dbReference>
<proteinExistence type="inferred from homology"/>
<dbReference type="NCBIfam" id="TIGR00202">
    <property type="entry name" value="csrA"/>
    <property type="match status" value="1"/>
</dbReference>
<comment type="function">
    <text evidence="6">A translational regulator that binds mRNA to regulate translation initiation and/or mRNA stability. Usually binds in the 5'-UTR at or near the Shine-Dalgarno sequence preventing ribosome-binding, thus repressing translation. Its main target seems to be the major flagellin gene, while its function is anatagonized by FliW.</text>
</comment>
<dbReference type="Pfam" id="PF02599">
    <property type="entry name" value="CsrA"/>
    <property type="match status" value="1"/>
</dbReference>
<dbReference type="SUPFAM" id="SSF117130">
    <property type="entry name" value="CsrA-like"/>
    <property type="match status" value="1"/>
</dbReference>
<protein>
    <recommendedName>
        <fullName evidence="6">Translational regulator CsrA</fullName>
    </recommendedName>
</protein>
<dbReference type="GO" id="GO:0006109">
    <property type="term" value="P:regulation of carbohydrate metabolic process"/>
    <property type="evidence" value="ECO:0007669"/>
    <property type="project" value="InterPro"/>
</dbReference>
<evidence type="ECO:0000256" key="1">
    <source>
        <dbReference type="ARBA" id="ARBA00022490"/>
    </source>
</evidence>
<keyword evidence="2 6" id="KW-0678">Repressor</keyword>
<comment type="subcellular location">
    <subcellularLocation>
        <location evidence="6">Cytoplasm</location>
    </subcellularLocation>
</comment>
<dbReference type="STRING" id="29364.SAMN04487772_11170"/>
<accession>A0A1I0CTX9</accession>
<keyword evidence="3 6" id="KW-1005">Bacterial flagellum biogenesis</keyword>
<evidence type="ECO:0000313" key="7">
    <source>
        <dbReference type="EMBL" id="SET23225.1"/>
    </source>
</evidence>
<dbReference type="PANTHER" id="PTHR34984">
    <property type="entry name" value="CARBON STORAGE REGULATOR"/>
    <property type="match status" value="1"/>
</dbReference>
<dbReference type="PANTHER" id="PTHR34984:SF1">
    <property type="entry name" value="CARBON STORAGE REGULATOR"/>
    <property type="match status" value="1"/>
</dbReference>
<dbReference type="NCBIfam" id="NF002469">
    <property type="entry name" value="PRK01712.1"/>
    <property type="match status" value="1"/>
</dbReference>
<dbReference type="Gene3D" id="2.60.40.4380">
    <property type="entry name" value="Translational regulator CsrA"/>
    <property type="match status" value="1"/>
</dbReference>
<dbReference type="EMBL" id="FOHN01000011">
    <property type="protein sequence ID" value="SET23225.1"/>
    <property type="molecule type" value="Genomic_DNA"/>
</dbReference>
<comment type="subunit">
    <text evidence="6">Homodimer; the beta-strands of each monomer intercalate to form a hydrophobic core, while the alpha-helices form wings that extend away from the core.</text>
</comment>
<gene>
    <name evidence="6" type="primary">csrA</name>
    <name evidence="7" type="ORF">SAMN04487772_11170</name>
</gene>
<evidence type="ECO:0000256" key="4">
    <source>
        <dbReference type="ARBA" id="ARBA00022845"/>
    </source>
</evidence>
<reference evidence="7 8" key="1">
    <citation type="submission" date="2016-10" db="EMBL/GenBank/DDBJ databases">
        <authorList>
            <person name="de Groot N.N."/>
        </authorList>
    </citation>
    <scope>NUCLEOTIDE SEQUENCE [LARGE SCALE GENOMIC DNA]</scope>
    <source>
        <strain evidence="7 8">DSM 1801</strain>
    </source>
</reference>
<dbReference type="HAMAP" id="MF_00167">
    <property type="entry name" value="CsrA"/>
    <property type="match status" value="1"/>
</dbReference>
<dbReference type="Proteomes" id="UP000199800">
    <property type="component" value="Unassembled WGS sequence"/>
</dbReference>
<keyword evidence="5 6" id="KW-0694">RNA-binding</keyword>
<name>A0A1I0CTX9_9FIRM</name>
<dbReference type="InterPro" id="IPR036107">
    <property type="entry name" value="CsrA_sf"/>
</dbReference>
<dbReference type="RefSeq" id="WP_092477885.1">
    <property type="nucleotide sequence ID" value="NZ_FOHN01000011.1"/>
</dbReference>
<dbReference type="AlphaFoldDB" id="A0A1I0CTX9"/>
<keyword evidence="4 6" id="KW-0810">Translation regulation</keyword>
<dbReference type="GO" id="GO:0006402">
    <property type="term" value="P:mRNA catabolic process"/>
    <property type="evidence" value="ECO:0007669"/>
    <property type="project" value="InterPro"/>
</dbReference>
<dbReference type="FunFam" id="2.60.40.4380:FF:000002">
    <property type="entry name" value="Translational regulator CsrA"/>
    <property type="match status" value="1"/>
</dbReference>
<evidence type="ECO:0000256" key="3">
    <source>
        <dbReference type="ARBA" id="ARBA00022795"/>
    </source>
</evidence>
<comment type="similarity">
    <text evidence="6">Belongs to the CsrA/RsmA family.</text>
</comment>
<dbReference type="GO" id="GO:0044781">
    <property type="term" value="P:bacterial-type flagellum organization"/>
    <property type="evidence" value="ECO:0007669"/>
    <property type="project" value="UniProtKB-KW"/>
</dbReference>
<evidence type="ECO:0000256" key="5">
    <source>
        <dbReference type="ARBA" id="ARBA00022884"/>
    </source>
</evidence>
<evidence type="ECO:0000313" key="8">
    <source>
        <dbReference type="Proteomes" id="UP000199800"/>
    </source>
</evidence>
<dbReference type="GO" id="GO:0045947">
    <property type="term" value="P:negative regulation of translational initiation"/>
    <property type="evidence" value="ECO:0007669"/>
    <property type="project" value="UniProtKB-UniRule"/>
</dbReference>
<dbReference type="OrthoDB" id="9809061at2"/>
<keyword evidence="1 6" id="KW-0963">Cytoplasm</keyword>
<evidence type="ECO:0000256" key="2">
    <source>
        <dbReference type="ARBA" id="ARBA00022491"/>
    </source>
</evidence>
<dbReference type="GO" id="GO:0048027">
    <property type="term" value="F:mRNA 5'-UTR binding"/>
    <property type="evidence" value="ECO:0007669"/>
    <property type="project" value="UniProtKB-UniRule"/>
</dbReference>
<evidence type="ECO:0000256" key="6">
    <source>
        <dbReference type="HAMAP-Rule" id="MF_00167"/>
    </source>
</evidence>
<dbReference type="GO" id="GO:1902208">
    <property type="term" value="P:regulation of bacterial-type flagellum assembly"/>
    <property type="evidence" value="ECO:0007669"/>
    <property type="project" value="UniProtKB-UniRule"/>
</dbReference>